<protein>
    <submittedName>
        <fullName evidence="2">ANTAR domain-containing protein</fullName>
    </submittedName>
</protein>
<gene>
    <name evidence="2" type="ORF">V6575_22950</name>
</gene>
<dbReference type="InterPro" id="IPR049021">
    <property type="entry name" value="AmiR_N"/>
</dbReference>
<dbReference type="Pfam" id="PF03861">
    <property type="entry name" value="ANTAR"/>
    <property type="match status" value="1"/>
</dbReference>
<dbReference type="InterPro" id="IPR011006">
    <property type="entry name" value="CheY-like_superfamily"/>
</dbReference>
<dbReference type="InterPro" id="IPR005561">
    <property type="entry name" value="ANTAR"/>
</dbReference>
<proteinExistence type="predicted"/>
<comment type="caution">
    <text evidence="2">The sequence shown here is derived from an EMBL/GenBank/DDBJ whole genome shotgun (WGS) entry which is preliminary data.</text>
</comment>
<name>A0ABU8TRZ1_9HYPH</name>
<reference evidence="2 3" key="1">
    <citation type="submission" date="2024-02" db="EMBL/GenBank/DDBJ databases">
        <title>Roseibium algae sp. nov., isolated from marine alga (Grateloupia sp.), showing potential in myo-inositol conversion.</title>
        <authorList>
            <person name="Wang Y."/>
        </authorList>
    </citation>
    <scope>NUCLEOTIDE SEQUENCE [LARGE SCALE GENOMIC DNA]</scope>
    <source>
        <strain evidence="2 3">H3510</strain>
    </source>
</reference>
<dbReference type="Gene3D" id="3.40.50.2300">
    <property type="match status" value="1"/>
</dbReference>
<accession>A0ABU8TRZ1</accession>
<dbReference type="PIRSF" id="PIRSF036382">
    <property type="entry name" value="RR_antiterm"/>
    <property type="match status" value="1"/>
</dbReference>
<dbReference type="InterPro" id="IPR036388">
    <property type="entry name" value="WH-like_DNA-bd_sf"/>
</dbReference>
<dbReference type="SMART" id="SM01012">
    <property type="entry name" value="ANTAR"/>
    <property type="match status" value="1"/>
</dbReference>
<evidence type="ECO:0000313" key="2">
    <source>
        <dbReference type="EMBL" id="MEJ8476943.1"/>
    </source>
</evidence>
<dbReference type="RefSeq" id="WP_340277814.1">
    <property type="nucleotide sequence ID" value="NZ_JBAKIA010000036.1"/>
</dbReference>
<dbReference type="Gene3D" id="1.10.10.10">
    <property type="entry name" value="Winged helix-like DNA-binding domain superfamily/Winged helix DNA-binding domain"/>
    <property type="match status" value="1"/>
</dbReference>
<sequence>MSYSFLKELQNLKVVVVHPLDEEGSALMDHLRRIGCVPQLIWPVPERLPEKTDILLLSIDDYERDALNTLIKSIQQPKPTILVIVSYEDPATLQKVLESGAMAVLGRPVKPFGLLSNLAISRQLWHQNRELNRDARRYKRKLKGDQVVMRAKTILMSEQRLNEDQAHHELRTLAMKRRVAIEQLAMEIVEIHEDSAGQKNETE</sequence>
<organism evidence="2 3">
    <name type="scientific">Roseibium algae</name>
    <dbReference type="NCBI Taxonomy" id="3123038"/>
    <lineage>
        <taxon>Bacteria</taxon>
        <taxon>Pseudomonadati</taxon>
        <taxon>Pseudomonadota</taxon>
        <taxon>Alphaproteobacteria</taxon>
        <taxon>Hyphomicrobiales</taxon>
        <taxon>Stappiaceae</taxon>
        <taxon>Roseibium</taxon>
    </lineage>
</organism>
<dbReference type="InterPro" id="IPR008327">
    <property type="entry name" value="Sig_transdc_resp-reg_antiterm"/>
</dbReference>
<dbReference type="Pfam" id="PF21332">
    <property type="entry name" value="AmiR_N"/>
    <property type="match status" value="1"/>
</dbReference>
<keyword evidence="3" id="KW-1185">Reference proteome</keyword>
<dbReference type="SUPFAM" id="SSF52172">
    <property type="entry name" value="CheY-like"/>
    <property type="match status" value="1"/>
</dbReference>
<evidence type="ECO:0000313" key="3">
    <source>
        <dbReference type="Proteomes" id="UP001385499"/>
    </source>
</evidence>
<dbReference type="Proteomes" id="UP001385499">
    <property type="component" value="Unassembled WGS sequence"/>
</dbReference>
<evidence type="ECO:0000259" key="1">
    <source>
        <dbReference type="PROSITE" id="PS50921"/>
    </source>
</evidence>
<dbReference type="PROSITE" id="PS50921">
    <property type="entry name" value="ANTAR"/>
    <property type="match status" value="1"/>
</dbReference>
<feature type="domain" description="ANTAR" evidence="1">
    <location>
        <begin position="128"/>
        <end position="189"/>
    </location>
</feature>
<dbReference type="EMBL" id="JBAKIA010000036">
    <property type="protein sequence ID" value="MEJ8476943.1"/>
    <property type="molecule type" value="Genomic_DNA"/>
</dbReference>